<reference evidence="4" key="1">
    <citation type="journal article" date="2019" name="Int. J. Syst. Evol. Microbiol.">
        <title>The Global Catalogue of Microorganisms (GCM) 10K type strain sequencing project: providing services to taxonomists for standard genome sequencing and annotation.</title>
        <authorList>
            <consortium name="The Broad Institute Genomics Platform"/>
            <consortium name="The Broad Institute Genome Sequencing Center for Infectious Disease"/>
            <person name="Wu L."/>
            <person name="Ma J."/>
        </authorList>
    </citation>
    <scope>NUCLEOTIDE SEQUENCE [LARGE SCALE GENOMIC DNA]</scope>
    <source>
        <strain evidence="4">JCM 17316</strain>
    </source>
</reference>
<keyword evidence="4" id="KW-1185">Reference proteome</keyword>
<dbReference type="EMBL" id="BAABDO010000166">
    <property type="protein sequence ID" value="GAA4158090.1"/>
    <property type="molecule type" value="Genomic_DNA"/>
</dbReference>
<accession>A0ABP7ZHL9</accession>
<evidence type="ECO:0000313" key="4">
    <source>
        <dbReference type="Proteomes" id="UP001500266"/>
    </source>
</evidence>
<feature type="region of interest" description="Disordered" evidence="1">
    <location>
        <begin position="1"/>
        <end position="26"/>
    </location>
</feature>
<sequence>MPRLDPLRATGNPAHLSWRKSSRSLPGDDCVEAARLSRDLIGVRDSKDAVTGPVVAVTLTQWRRLLAQIKQGRHDLP</sequence>
<proteinExistence type="predicted"/>
<dbReference type="RefSeq" id="WP_345025143.1">
    <property type="nucleotide sequence ID" value="NZ_BAABDO010000166.1"/>
</dbReference>
<dbReference type="InterPro" id="IPR007278">
    <property type="entry name" value="DUF397"/>
</dbReference>
<evidence type="ECO:0000313" key="3">
    <source>
        <dbReference type="EMBL" id="GAA4158090.1"/>
    </source>
</evidence>
<evidence type="ECO:0000256" key="1">
    <source>
        <dbReference type="SAM" id="MobiDB-lite"/>
    </source>
</evidence>
<gene>
    <name evidence="3" type="ORF">GCM10022416_59990</name>
</gene>
<dbReference type="Pfam" id="PF04149">
    <property type="entry name" value="DUF397"/>
    <property type="match status" value="1"/>
</dbReference>
<dbReference type="Proteomes" id="UP001500266">
    <property type="component" value="Unassembled WGS sequence"/>
</dbReference>
<evidence type="ECO:0000259" key="2">
    <source>
        <dbReference type="Pfam" id="PF04149"/>
    </source>
</evidence>
<comment type="caution">
    <text evidence="3">The sequence shown here is derived from an EMBL/GenBank/DDBJ whole genome shotgun (WGS) entry which is preliminary data.</text>
</comment>
<name>A0ABP7ZHL9_9ACTN</name>
<organism evidence="3 4">
    <name type="scientific">Actinomadura keratinilytica</name>
    <dbReference type="NCBI Taxonomy" id="547461"/>
    <lineage>
        <taxon>Bacteria</taxon>
        <taxon>Bacillati</taxon>
        <taxon>Actinomycetota</taxon>
        <taxon>Actinomycetes</taxon>
        <taxon>Streptosporangiales</taxon>
        <taxon>Thermomonosporaceae</taxon>
        <taxon>Actinomadura</taxon>
    </lineage>
</organism>
<protein>
    <recommendedName>
        <fullName evidence="2">DUF397 domain-containing protein</fullName>
    </recommendedName>
</protein>
<feature type="domain" description="DUF397" evidence="2">
    <location>
        <begin position="17"/>
        <end position="70"/>
    </location>
</feature>